<evidence type="ECO:0000313" key="5">
    <source>
        <dbReference type="EMBL" id="KAK7604910.1"/>
    </source>
</evidence>
<sequence length="131" mass="15751">MISYQNKCWFSTQIPKNPTDIQIPQPVRKNETTEQQKARLLYQSRKRGMLENGLLFSTFADKHLEKLNAELLNQYDKLINEPSNDWDIYYWLTGKEEPPAQFKNEVFEMLKTHTQNKSHEQRFRQPDIRFS</sequence>
<proteinExistence type="inferred from homology"/>
<dbReference type="GO" id="GO:0034553">
    <property type="term" value="P:mitochondrial respiratory chain complex II assembly"/>
    <property type="evidence" value="ECO:0007669"/>
    <property type="project" value="TreeGrafter"/>
</dbReference>
<comment type="similarity">
    <text evidence="4">Belongs to the SDHAF2 family.</text>
</comment>
<comment type="caution">
    <text evidence="5">The sequence shown here is derived from an EMBL/GenBank/DDBJ whole genome shotgun (WGS) entry which is preliminary data.</text>
</comment>
<dbReference type="EMBL" id="JBBCAQ010000003">
    <property type="protein sequence ID" value="KAK7604910.1"/>
    <property type="molecule type" value="Genomic_DNA"/>
</dbReference>
<evidence type="ECO:0000256" key="4">
    <source>
        <dbReference type="HAMAP-Rule" id="MF_03057"/>
    </source>
</evidence>
<gene>
    <name evidence="5" type="ORF">V9T40_006096</name>
</gene>
<dbReference type="SUPFAM" id="SSF109910">
    <property type="entry name" value="YgfY-like"/>
    <property type="match status" value="1"/>
</dbReference>
<dbReference type="FunFam" id="1.10.150.250:FF:000002">
    <property type="entry name" value="Succinate dehydrogenase assembly factor 2, mitochondrial"/>
    <property type="match status" value="1"/>
</dbReference>
<comment type="subunit">
    <text evidence="4">Interacts with the flavoprotein subunit within the SDH catalytic dimer.</text>
</comment>
<protein>
    <recommendedName>
        <fullName evidence="4">Succinate dehydrogenase assembly factor 2, mitochondrial</fullName>
        <shortName evidence="4">SDH assembly factor 2</shortName>
        <shortName evidence="4">SDHAF2</shortName>
    </recommendedName>
</protein>
<accession>A0AAN9YBK3</accession>
<dbReference type="GO" id="GO:0006121">
    <property type="term" value="P:mitochondrial electron transport, succinate to ubiquinone"/>
    <property type="evidence" value="ECO:0007669"/>
    <property type="project" value="UniProtKB-UniRule"/>
</dbReference>
<dbReference type="HAMAP" id="MF_03057">
    <property type="entry name" value="SDHAF2"/>
    <property type="match status" value="1"/>
</dbReference>
<evidence type="ECO:0000256" key="3">
    <source>
        <dbReference type="ARBA" id="ARBA00023186"/>
    </source>
</evidence>
<organism evidence="5 6">
    <name type="scientific">Parthenolecanium corni</name>
    <dbReference type="NCBI Taxonomy" id="536013"/>
    <lineage>
        <taxon>Eukaryota</taxon>
        <taxon>Metazoa</taxon>
        <taxon>Ecdysozoa</taxon>
        <taxon>Arthropoda</taxon>
        <taxon>Hexapoda</taxon>
        <taxon>Insecta</taxon>
        <taxon>Pterygota</taxon>
        <taxon>Neoptera</taxon>
        <taxon>Paraneoptera</taxon>
        <taxon>Hemiptera</taxon>
        <taxon>Sternorrhyncha</taxon>
        <taxon>Coccoidea</taxon>
        <taxon>Coccidae</taxon>
        <taxon>Parthenolecanium</taxon>
    </lineage>
</organism>
<dbReference type="PANTHER" id="PTHR12469">
    <property type="entry name" value="PROTEIN EMI5 HOMOLOG, MITOCHONDRIAL"/>
    <property type="match status" value="1"/>
</dbReference>
<comment type="function">
    <text evidence="4">Plays an essential role in the assembly of succinate dehydrogenase (SDH), an enzyme complex (also referred to as respiratory complex II) that is a component of both the tricarboxylic acid (TCA) cycle and the mitochondrial electron transport chain, and which couples the oxidation of succinate to fumarate with the reduction of ubiquinone (coenzyme Q) to ubiquinol. Required for flavinylation (covalent attachment of FAD) of the flavoprotein subunit of the SDH catalytic dimer.</text>
</comment>
<dbReference type="Pfam" id="PF03937">
    <property type="entry name" value="Sdh5"/>
    <property type="match status" value="1"/>
</dbReference>
<dbReference type="AlphaFoldDB" id="A0AAN9YBK3"/>
<keyword evidence="2 4" id="KW-0496">Mitochondrion</keyword>
<keyword evidence="6" id="KW-1185">Reference proteome</keyword>
<evidence type="ECO:0000256" key="1">
    <source>
        <dbReference type="ARBA" id="ARBA00004305"/>
    </source>
</evidence>
<dbReference type="GO" id="GO:0005759">
    <property type="term" value="C:mitochondrial matrix"/>
    <property type="evidence" value="ECO:0007669"/>
    <property type="project" value="UniProtKB-SubCell"/>
</dbReference>
<dbReference type="GO" id="GO:0006099">
    <property type="term" value="P:tricarboxylic acid cycle"/>
    <property type="evidence" value="ECO:0007669"/>
    <property type="project" value="TreeGrafter"/>
</dbReference>
<dbReference type="Proteomes" id="UP001367676">
    <property type="component" value="Unassembled WGS sequence"/>
</dbReference>
<evidence type="ECO:0000313" key="6">
    <source>
        <dbReference type="Proteomes" id="UP001367676"/>
    </source>
</evidence>
<dbReference type="Gene3D" id="1.10.150.250">
    <property type="entry name" value="Flavinator of succinate dehydrogenase"/>
    <property type="match status" value="1"/>
</dbReference>
<dbReference type="PANTHER" id="PTHR12469:SF2">
    <property type="entry name" value="SUCCINATE DEHYDROGENASE ASSEMBLY FACTOR 2, MITOCHONDRIAL"/>
    <property type="match status" value="1"/>
</dbReference>
<reference evidence="5 6" key="1">
    <citation type="submission" date="2024-03" db="EMBL/GenBank/DDBJ databases">
        <title>Adaptation during the transition from Ophiocordyceps entomopathogen to insect associate is accompanied by gene loss and intensified selection.</title>
        <authorList>
            <person name="Ward C.M."/>
            <person name="Onetto C.A."/>
            <person name="Borneman A.R."/>
        </authorList>
    </citation>
    <scope>NUCLEOTIDE SEQUENCE [LARGE SCALE GENOMIC DNA]</scope>
    <source>
        <strain evidence="5">AWRI1</strain>
        <tissue evidence="5">Single Adult Female</tissue>
    </source>
</reference>
<evidence type="ECO:0000256" key="2">
    <source>
        <dbReference type="ARBA" id="ARBA00023128"/>
    </source>
</evidence>
<comment type="subcellular location">
    <subcellularLocation>
        <location evidence="1 4">Mitochondrion matrix</location>
    </subcellularLocation>
</comment>
<keyword evidence="3 4" id="KW-0143">Chaperone</keyword>
<dbReference type="InterPro" id="IPR028882">
    <property type="entry name" value="SDHAF2"/>
</dbReference>
<dbReference type="InterPro" id="IPR036714">
    <property type="entry name" value="SDH_sf"/>
</dbReference>
<dbReference type="InterPro" id="IPR005631">
    <property type="entry name" value="SDH"/>
</dbReference>
<name>A0AAN9YBK3_9HEMI</name>